<dbReference type="SUPFAM" id="SSF64268">
    <property type="entry name" value="PX domain"/>
    <property type="match status" value="1"/>
</dbReference>
<dbReference type="InterPro" id="IPR036871">
    <property type="entry name" value="PX_dom_sf"/>
</dbReference>
<dbReference type="Pfam" id="PF00787">
    <property type="entry name" value="PX"/>
    <property type="match status" value="1"/>
</dbReference>
<reference evidence="3" key="3">
    <citation type="submission" date="2025-09" db="UniProtKB">
        <authorList>
            <consortium name="Ensembl"/>
        </authorList>
    </citation>
    <scope>IDENTIFICATION</scope>
</reference>
<protein>
    <recommendedName>
        <fullName evidence="2">PX domain-containing protein</fullName>
    </recommendedName>
</protein>
<dbReference type="Ensembl" id="ENSDCDT00010008796.1">
    <property type="protein sequence ID" value="ENSDCDP00010008367.1"/>
    <property type="gene ID" value="ENSDCDG00010003780.1"/>
</dbReference>
<dbReference type="SMART" id="SM00312">
    <property type="entry name" value="PX"/>
    <property type="match status" value="1"/>
</dbReference>
<organism evidence="3 4">
    <name type="scientific">Denticeps clupeoides</name>
    <name type="common">denticle herring</name>
    <dbReference type="NCBI Taxonomy" id="299321"/>
    <lineage>
        <taxon>Eukaryota</taxon>
        <taxon>Metazoa</taxon>
        <taxon>Chordata</taxon>
        <taxon>Craniata</taxon>
        <taxon>Vertebrata</taxon>
        <taxon>Euteleostomi</taxon>
        <taxon>Actinopterygii</taxon>
        <taxon>Neopterygii</taxon>
        <taxon>Teleostei</taxon>
        <taxon>Clupei</taxon>
        <taxon>Clupeiformes</taxon>
        <taxon>Denticipitoidei</taxon>
        <taxon>Denticipitidae</taxon>
        <taxon>Denticeps</taxon>
    </lineage>
</organism>
<evidence type="ECO:0000256" key="1">
    <source>
        <dbReference type="SAM" id="MobiDB-lite"/>
    </source>
</evidence>
<keyword evidence="4" id="KW-1185">Reference proteome</keyword>
<dbReference type="RefSeq" id="XP_028838168.1">
    <property type="nucleotide sequence ID" value="XM_028982335.1"/>
</dbReference>
<evidence type="ECO:0000313" key="3">
    <source>
        <dbReference type="Ensembl" id="ENSDCDP00010008367.1"/>
    </source>
</evidence>
<sequence>MPVGLITSRSLQNESTGIDLQVPQHQEIHGAMMTGHVEYLIIVVTRIASFKSAKHKPGDVVQFVVSKKFSEIDGFYQKLIAQYPSVCLPPMPRKALFVGETDILERRAAFDKLVKFIAKHSTLATSPELLEFLGADNTLPDLKPRNVFDCEKWDDDEEEGSDFFSKDEDAAVGTRQSKAVQPIKLSDQPDDEFLDPLGGERAKKLKKANPEPAPKPEPKPSKPMLSLFEDEEGTPEEELFTPVKKHGDLKLFEDPDLGGAVTACDSLLIPEACRSNVFSVDCGLEENVDELFRLEEDLGKLLSVSKAKPKVALKPKPGIPPKPLSLSQSGRGAVVTVPDSKVQAMDQMDILRYIQQNEAAASDDLDLF</sequence>
<proteinExistence type="predicted"/>
<dbReference type="PANTHER" id="PTHR14431">
    <property type="entry name" value="HCLS1-BINDING PROTEIN 3"/>
    <property type="match status" value="1"/>
</dbReference>
<gene>
    <name evidence="3" type="primary">HS1BP3</name>
</gene>
<dbReference type="InterPro" id="IPR001683">
    <property type="entry name" value="PX_dom"/>
</dbReference>
<dbReference type="Gene3D" id="3.30.1520.10">
    <property type="entry name" value="Phox-like domain"/>
    <property type="match status" value="1"/>
</dbReference>
<dbReference type="GeneID" id="114791847"/>
<dbReference type="Proteomes" id="UP000694580">
    <property type="component" value="Chromosome 1"/>
</dbReference>
<dbReference type="AlphaFoldDB" id="A0AAY4AHI8"/>
<dbReference type="InterPro" id="IPR039701">
    <property type="entry name" value="HS1BP3"/>
</dbReference>
<evidence type="ECO:0000259" key="2">
    <source>
        <dbReference type="PROSITE" id="PS50195"/>
    </source>
</evidence>
<evidence type="ECO:0000313" key="4">
    <source>
        <dbReference type="Proteomes" id="UP000694580"/>
    </source>
</evidence>
<name>A0AAY4AHI8_9TELE</name>
<feature type="region of interest" description="Disordered" evidence="1">
    <location>
        <begin position="158"/>
        <end position="237"/>
    </location>
</feature>
<dbReference type="PANTHER" id="PTHR14431:SF1">
    <property type="entry name" value="HCLS1-BINDING PROTEIN 3"/>
    <property type="match status" value="1"/>
</dbReference>
<feature type="domain" description="PX" evidence="2">
    <location>
        <begin position="17"/>
        <end position="140"/>
    </location>
</feature>
<dbReference type="GeneTree" id="ENSGT00390000013092"/>
<reference evidence="3" key="2">
    <citation type="submission" date="2025-08" db="UniProtKB">
        <authorList>
            <consortium name="Ensembl"/>
        </authorList>
    </citation>
    <scope>IDENTIFICATION</scope>
</reference>
<feature type="compositionally biased region" description="Acidic residues" evidence="1">
    <location>
        <begin position="228"/>
        <end position="237"/>
    </location>
</feature>
<dbReference type="CDD" id="cd06868">
    <property type="entry name" value="PX_HS1BP3"/>
    <property type="match status" value="1"/>
</dbReference>
<dbReference type="PROSITE" id="PS50195">
    <property type="entry name" value="PX"/>
    <property type="match status" value="1"/>
</dbReference>
<dbReference type="GO" id="GO:0035091">
    <property type="term" value="F:phosphatidylinositol binding"/>
    <property type="evidence" value="ECO:0007669"/>
    <property type="project" value="InterPro"/>
</dbReference>
<accession>A0AAY4AHI8</accession>
<dbReference type="InterPro" id="IPR037901">
    <property type="entry name" value="HS1BP3_PX"/>
</dbReference>
<reference evidence="3 4" key="1">
    <citation type="submission" date="2020-06" db="EMBL/GenBank/DDBJ databases">
        <authorList>
            <consortium name="Wellcome Sanger Institute Data Sharing"/>
        </authorList>
    </citation>
    <scope>NUCLEOTIDE SEQUENCE [LARGE SCALE GENOMIC DNA]</scope>
</reference>